<accession>A0AA39TBV1</accession>
<feature type="compositionally biased region" description="Polar residues" evidence="1">
    <location>
        <begin position="56"/>
        <end position="86"/>
    </location>
</feature>
<protein>
    <submittedName>
        <fullName evidence="2">Uncharacterized protein</fullName>
    </submittedName>
</protein>
<feature type="compositionally biased region" description="Polar residues" evidence="1">
    <location>
        <begin position="98"/>
        <end position="109"/>
    </location>
</feature>
<feature type="region of interest" description="Disordered" evidence="1">
    <location>
        <begin position="56"/>
        <end position="110"/>
    </location>
</feature>
<name>A0AA39TBV1_9AGAR</name>
<evidence type="ECO:0000313" key="3">
    <source>
        <dbReference type="Proteomes" id="UP001175227"/>
    </source>
</evidence>
<proteinExistence type="predicted"/>
<reference evidence="2" key="1">
    <citation type="submission" date="2023-06" db="EMBL/GenBank/DDBJ databases">
        <authorList>
            <consortium name="Lawrence Berkeley National Laboratory"/>
            <person name="Ahrendt S."/>
            <person name="Sahu N."/>
            <person name="Indic B."/>
            <person name="Wong-Bajracharya J."/>
            <person name="Merenyi Z."/>
            <person name="Ke H.-M."/>
            <person name="Monk M."/>
            <person name="Kocsube S."/>
            <person name="Drula E."/>
            <person name="Lipzen A."/>
            <person name="Balint B."/>
            <person name="Henrissat B."/>
            <person name="Andreopoulos B."/>
            <person name="Martin F.M."/>
            <person name="Harder C.B."/>
            <person name="Rigling D."/>
            <person name="Ford K.L."/>
            <person name="Foster G.D."/>
            <person name="Pangilinan J."/>
            <person name="Papanicolaou A."/>
            <person name="Barry K."/>
            <person name="LaButti K."/>
            <person name="Viragh M."/>
            <person name="Koriabine M."/>
            <person name="Yan M."/>
            <person name="Riley R."/>
            <person name="Champramary S."/>
            <person name="Plett K.L."/>
            <person name="Tsai I.J."/>
            <person name="Slot J."/>
            <person name="Sipos G."/>
            <person name="Plett J."/>
            <person name="Nagy L.G."/>
            <person name="Grigoriev I.V."/>
        </authorList>
    </citation>
    <scope>NUCLEOTIDE SEQUENCE</scope>
    <source>
        <strain evidence="2">ICMP 16352</strain>
    </source>
</reference>
<organism evidence="2 3">
    <name type="scientific">Armillaria novae-zelandiae</name>
    <dbReference type="NCBI Taxonomy" id="153914"/>
    <lineage>
        <taxon>Eukaryota</taxon>
        <taxon>Fungi</taxon>
        <taxon>Dikarya</taxon>
        <taxon>Basidiomycota</taxon>
        <taxon>Agaricomycotina</taxon>
        <taxon>Agaricomycetes</taxon>
        <taxon>Agaricomycetidae</taxon>
        <taxon>Agaricales</taxon>
        <taxon>Marasmiineae</taxon>
        <taxon>Physalacriaceae</taxon>
        <taxon>Armillaria</taxon>
    </lineage>
</organism>
<dbReference type="Proteomes" id="UP001175227">
    <property type="component" value="Unassembled WGS sequence"/>
</dbReference>
<evidence type="ECO:0000313" key="2">
    <source>
        <dbReference type="EMBL" id="KAK0478811.1"/>
    </source>
</evidence>
<keyword evidence="3" id="KW-1185">Reference proteome</keyword>
<dbReference type="AlphaFoldDB" id="A0AA39TBV1"/>
<sequence>MYRPWWTKGAPAQRLSFSHHHQALLSLDSLRRAIARVNTYKSHKLSCIVHHRQASATKAAQDSSSKPVATAFQSEMPKSSQSQSARPTPYSRPKDATSEPQKTNGSWAGTSKELYKALSQESPEARRVSRKCEKLRKRSRRLVGLVGGDYKPVVDPQPFLLEYHETSRTIGVLVQKTEDNPDKTLLLTSATHKELLGVRDTIPIASNLFRLRPRPLLVHDVKCVEFHDCEMDAILSNLSCMKLRRAVISGNCDSSSGLAPSIASSDVRALRISSCTDTETLLRVVEMPFLRHLALEVNLASYGIREIQSRLTKCDWLPSLADYRLHSLVLSKMPSHDLALTRVLIELPTLTRLVVHDASCTLDGYDGYMLSHNLMRDLTRTPRVDDYSRRFPTLPRLKDLELVWNSEHHTNDGKRPEGPFTEAMYLVQNMTAYEEFVRDMIESRCFRPEGDKGRTLQRLESIAIGCRHLFGTEKDVVTAPTREYLNGLPARCRESDQEYKMSVTIIVPT</sequence>
<comment type="caution">
    <text evidence="2">The sequence shown here is derived from an EMBL/GenBank/DDBJ whole genome shotgun (WGS) entry which is preliminary data.</text>
</comment>
<dbReference type="EMBL" id="JAUEPR010000013">
    <property type="protein sequence ID" value="KAK0478811.1"/>
    <property type="molecule type" value="Genomic_DNA"/>
</dbReference>
<evidence type="ECO:0000256" key="1">
    <source>
        <dbReference type="SAM" id="MobiDB-lite"/>
    </source>
</evidence>
<gene>
    <name evidence="2" type="ORF">IW261DRAFT_188453</name>
</gene>